<dbReference type="EMBL" id="JACASE010000003">
    <property type="protein sequence ID" value="KAF6487950.1"/>
    <property type="molecule type" value="Genomic_DNA"/>
</dbReference>
<keyword evidence="2" id="KW-1133">Transmembrane helix</keyword>
<dbReference type="OrthoDB" id="9896070at2759"/>
<name>A0A7J8IUP2_ROUAE</name>
<evidence type="ECO:0000313" key="3">
    <source>
        <dbReference type="EMBL" id="KAF6487950.1"/>
    </source>
</evidence>
<dbReference type="PANTHER" id="PTHR35682">
    <property type="entry name" value="TRANSMEMBRANE PROTEIN 252"/>
    <property type="match status" value="1"/>
</dbReference>
<feature type="transmembrane region" description="Helical" evidence="2">
    <location>
        <begin position="40"/>
        <end position="60"/>
    </location>
</feature>
<feature type="compositionally biased region" description="Polar residues" evidence="1">
    <location>
        <begin position="155"/>
        <end position="172"/>
    </location>
</feature>
<keyword evidence="2 3" id="KW-0812">Transmembrane</keyword>
<reference evidence="3 4" key="1">
    <citation type="journal article" date="2020" name="Nature">
        <title>Six reference-quality genomes reveal evolution of bat adaptations.</title>
        <authorList>
            <person name="Jebb D."/>
            <person name="Huang Z."/>
            <person name="Pippel M."/>
            <person name="Hughes G.M."/>
            <person name="Lavrichenko K."/>
            <person name="Devanna P."/>
            <person name="Winkler S."/>
            <person name="Jermiin L.S."/>
            <person name="Skirmuntt E.C."/>
            <person name="Katzourakis A."/>
            <person name="Burkitt-Gray L."/>
            <person name="Ray D.A."/>
            <person name="Sullivan K.A.M."/>
            <person name="Roscito J.G."/>
            <person name="Kirilenko B.M."/>
            <person name="Davalos L.M."/>
            <person name="Corthals A.P."/>
            <person name="Power M.L."/>
            <person name="Jones G."/>
            <person name="Ransome R.D."/>
            <person name="Dechmann D.K.N."/>
            <person name="Locatelli A.G."/>
            <person name="Puechmaille S.J."/>
            <person name="Fedrigo O."/>
            <person name="Jarvis E.D."/>
            <person name="Hiller M."/>
            <person name="Vernes S.C."/>
            <person name="Myers E.W."/>
            <person name="Teeling E.C."/>
        </authorList>
    </citation>
    <scope>NUCLEOTIDE SEQUENCE [LARGE SCALE GENOMIC DNA]</scope>
    <source>
        <strain evidence="3">MRouAeg1</strain>
        <tissue evidence="3">Muscle</tissue>
    </source>
</reference>
<dbReference type="Proteomes" id="UP000593571">
    <property type="component" value="Unassembled WGS sequence"/>
</dbReference>
<comment type="caution">
    <text evidence="3">The sequence shown here is derived from an EMBL/GenBank/DDBJ whole genome shotgun (WGS) entry which is preliminary data.</text>
</comment>
<dbReference type="InterPro" id="IPR031363">
    <property type="entry name" value="TMEM252"/>
</dbReference>
<keyword evidence="2" id="KW-0472">Membrane</keyword>
<sequence length="198" mass="21915">MQNRTGLFLCVLALLMGFLLICMGAFFFSLGSNFNCQRNLILAYFLLSLGFIILVNGIFWNTYRQANESKGLFSHMLRQRLAHGAVALATVDRPDFYPPAYEESLDAGKQTRSAEGKALDVPPPVYTEMVFEFEDENDDHREAAPSYESIEDSCDSSPVSGAERQSQESSPACATHPAGTQLLIINMGKGLCEERPCL</sequence>
<feature type="region of interest" description="Disordered" evidence="1">
    <location>
        <begin position="140"/>
        <end position="174"/>
    </location>
</feature>
<dbReference type="Pfam" id="PF15664">
    <property type="entry name" value="TMEM252"/>
    <property type="match status" value="1"/>
</dbReference>
<dbReference type="PANTHER" id="PTHR35682:SF1">
    <property type="entry name" value="TRANSMEMBRANE PROTEIN 252"/>
    <property type="match status" value="1"/>
</dbReference>
<dbReference type="AlphaFoldDB" id="A0A7J8IUP2"/>
<gene>
    <name evidence="3" type="ORF">HJG63_019489</name>
</gene>
<evidence type="ECO:0000256" key="1">
    <source>
        <dbReference type="SAM" id="MobiDB-lite"/>
    </source>
</evidence>
<organism evidence="3 4">
    <name type="scientific">Rousettus aegyptiacus</name>
    <name type="common">Egyptian fruit bat</name>
    <name type="synonym">Pteropus aegyptiacus</name>
    <dbReference type="NCBI Taxonomy" id="9407"/>
    <lineage>
        <taxon>Eukaryota</taxon>
        <taxon>Metazoa</taxon>
        <taxon>Chordata</taxon>
        <taxon>Craniata</taxon>
        <taxon>Vertebrata</taxon>
        <taxon>Euteleostomi</taxon>
        <taxon>Mammalia</taxon>
        <taxon>Eutheria</taxon>
        <taxon>Laurasiatheria</taxon>
        <taxon>Chiroptera</taxon>
        <taxon>Yinpterochiroptera</taxon>
        <taxon>Pteropodoidea</taxon>
        <taxon>Pteropodidae</taxon>
        <taxon>Rousettinae</taxon>
        <taxon>Rousettus</taxon>
    </lineage>
</organism>
<protein>
    <submittedName>
        <fullName evidence="3">Transmembrane protein 252</fullName>
    </submittedName>
</protein>
<feature type="transmembrane region" description="Helical" evidence="2">
    <location>
        <begin position="6"/>
        <end position="28"/>
    </location>
</feature>
<proteinExistence type="predicted"/>
<accession>A0A7J8IUP2</accession>
<evidence type="ECO:0000313" key="4">
    <source>
        <dbReference type="Proteomes" id="UP000593571"/>
    </source>
</evidence>
<evidence type="ECO:0000256" key="2">
    <source>
        <dbReference type="SAM" id="Phobius"/>
    </source>
</evidence>
<keyword evidence="4" id="KW-1185">Reference proteome</keyword>